<evidence type="ECO:0000313" key="5">
    <source>
        <dbReference type="Proteomes" id="UP000248557"/>
    </source>
</evidence>
<evidence type="ECO:0000259" key="3">
    <source>
        <dbReference type="Pfam" id="PF00881"/>
    </source>
</evidence>
<evidence type="ECO:0000256" key="2">
    <source>
        <dbReference type="ARBA" id="ARBA00023002"/>
    </source>
</evidence>
<dbReference type="Proteomes" id="UP000248557">
    <property type="component" value="Unassembled WGS sequence"/>
</dbReference>
<comment type="caution">
    <text evidence="4">The sequence shown here is derived from an EMBL/GenBank/DDBJ whole genome shotgun (WGS) entry which is preliminary data.</text>
</comment>
<dbReference type="OMA" id="PYAKMLK"/>
<dbReference type="SUPFAM" id="SSF55469">
    <property type="entry name" value="FMN-dependent nitroreductase-like"/>
    <property type="match status" value="1"/>
</dbReference>
<evidence type="ECO:0000256" key="1">
    <source>
        <dbReference type="ARBA" id="ARBA00007118"/>
    </source>
</evidence>
<reference evidence="4 5" key="1">
    <citation type="submission" date="2017-05" db="EMBL/GenBank/DDBJ databases">
        <title>Host range expansion of the Methanosphaera genus to humans and monogastric animals involves recent and extensive reduction in genome content.</title>
        <authorList>
            <person name="Hoedt E.C."/>
            <person name="Volmer J.G."/>
            <person name="Parks D.H."/>
            <person name="Rosewarne C.P."/>
            <person name="Denman S.E."/>
            <person name="Mcsweeney C.S."/>
            <person name="O Cuiv P."/>
            <person name="Hugenholtz P."/>
            <person name="Tyson G.W."/>
            <person name="Morrison M."/>
        </authorList>
    </citation>
    <scope>NUCLEOTIDE SEQUENCE [LARGE SCALE GENOMIC DNA]</scope>
    <source>
        <strain evidence="4 5">PA5</strain>
    </source>
</reference>
<dbReference type="InterPro" id="IPR029479">
    <property type="entry name" value="Nitroreductase"/>
</dbReference>
<dbReference type="AlphaFoldDB" id="A0A328PYE5"/>
<evidence type="ECO:0000313" key="4">
    <source>
        <dbReference type="EMBL" id="RAP02952.1"/>
    </source>
</evidence>
<proteinExistence type="inferred from homology"/>
<gene>
    <name evidence="4" type="ORF">CA615_04770</name>
</gene>
<feature type="domain" description="Nitroreductase" evidence="3">
    <location>
        <begin position="74"/>
        <end position="150"/>
    </location>
</feature>
<protein>
    <recommendedName>
        <fullName evidence="3">Nitroreductase domain-containing protein</fullName>
    </recommendedName>
</protein>
<keyword evidence="2" id="KW-0560">Oxidoreductase</keyword>
<dbReference type="CDD" id="cd02151">
    <property type="entry name" value="nitroreductase"/>
    <property type="match status" value="1"/>
</dbReference>
<dbReference type="GO" id="GO:0016491">
    <property type="term" value="F:oxidoreductase activity"/>
    <property type="evidence" value="ECO:0007669"/>
    <property type="project" value="UniProtKB-KW"/>
</dbReference>
<dbReference type="Gene3D" id="3.40.109.10">
    <property type="entry name" value="NADH Oxidase"/>
    <property type="match status" value="1"/>
</dbReference>
<feature type="domain" description="Nitroreductase" evidence="3">
    <location>
        <begin position="8"/>
        <end position="57"/>
    </location>
</feature>
<sequence length="174" mass="20030">MNLIEIMKKRRSIREYTNEDIPPEIINDILKAGQLAPSSKNIRPIELLLIEDKNTLEFLSKSRTHGSTQLKNAKCAIITIADTTTADAWIEDASITMTHMMLMAQYHNIGNCWIQIRMRKDDNNKLSSDIIKEKLGIPKHYEVEAILSLGISKTTLPPQEWEKTEKNKVHKEKY</sequence>
<dbReference type="PANTHER" id="PTHR43673:SF10">
    <property type="entry name" value="NADH DEHYDROGENASE_NAD(P)H NITROREDUCTASE XCC3605-RELATED"/>
    <property type="match status" value="1"/>
</dbReference>
<name>A0A328PYE5_9EURY</name>
<dbReference type="EMBL" id="NGJK01000060">
    <property type="protein sequence ID" value="RAP02952.1"/>
    <property type="molecule type" value="Genomic_DNA"/>
</dbReference>
<dbReference type="InterPro" id="IPR000415">
    <property type="entry name" value="Nitroreductase-like"/>
</dbReference>
<accession>A0A328PYE5</accession>
<dbReference type="Pfam" id="PF00881">
    <property type="entry name" value="Nitroreductase"/>
    <property type="match status" value="2"/>
</dbReference>
<comment type="similarity">
    <text evidence="1">Belongs to the nitroreductase family.</text>
</comment>
<dbReference type="RefSeq" id="WP_011406552.1">
    <property type="nucleotide sequence ID" value="NZ_CAUHHK010000024.1"/>
</dbReference>
<dbReference type="GeneID" id="3855992"/>
<organism evidence="4 5">
    <name type="scientific">Methanosphaera stadtmanae</name>
    <dbReference type="NCBI Taxonomy" id="2317"/>
    <lineage>
        <taxon>Archaea</taxon>
        <taxon>Methanobacteriati</taxon>
        <taxon>Methanobacteriota</taxon>
        <taxon>Methanomada group</taxon>
        <taxon>Methanobacteria</taxon>
        <taxon>Methanobacteriales</taxon>
        <taxon>Methanobacteriaceae</taxon>
        <taxon>Methanosphaera</taxon>
    </lineage>
</organism>
<dbReference type="PANTHER" id="PTHR43673">
    <property type="entry name" value="NAD(P)H NITROREDUCTASE YDGI-RELATED"/>
    <property type="match status" value="1"/>
</dbReference>